<protein>
    <submittedName>
        <fullName evidence="1">Putative tail-component</fullName>
    </submittedName>
</protein>
<organism evidence="1">
    <name type="scientific">Siphoviridae sp. ctqwY3</name>
    <dbReference type="NCBI Taxonomy" id="2827951"/>
    <lineage>
        <taxon>Viruses</taxon>
        <taxon>Duplodnaviria</taxon>
        <taxon>Heunggongvirae</taxon>
        <taxon>Uroviricota</taxon>
        <taxon>Caudoviricetes</taxon>
    </lineage>
</organism>
<sequence>MNISVATSVKWYPGKKQQIEQVSNKIMYEVARETLDVSFTHIPLSTNKNAGKLRQSSTSGGVKGGDGNYYIGSYTDYAKFVWAMGSGTNWSTSGTFGKWYEEVWKKQGKSILSSAIERNKLK</sequence>
<reference evidence="1" key="1">
    <citation type="journal article" date="2021" name="Proc. Natl. Acad. Sci. U.S.A.">
        <title>A Catalog of Tens of Thousands of Viruses from Human Metagenomes Reveals Hidden Associations with Chronic Diseases.</title>
        <authorList>
            <person name="Tisza M.J."/>
            <person name="Buck C.B."/>
        </authorList>
    </citation>
    <scope>NUCLEOTIDE SEQUENCE</scope>
    <source>
        <strain evidence="1">CtqwY3</strain>
    </source>
</reference>
<dbReference type="EMBL" id="BK032541">
    <property type="protein sequence ID" value="DAF46624.1"/>
    <property type="molecule type" value="Genomic_DNA"/>
</dbReference>
<accession>A0A8S5S6Q8</accession>
<proteinExistence type="predicted"/>
<name>A0A8S5S6Q8_9CAUD</name>
<evidence type="ECO:0000313" key="1">
    <source>
        <dbReference type="EMBL" id="DAF46624.1"/>
    </source>
</evidence>